<comment type="cofactor">
    <cofactor evidence="13">
        <name>Cu cation</name>
        <dbReference type="ChEBI" id="CHEBI:23378"/>
    </cofactor>
    <text evidence="13">Contains 1 topaquinone per subunit.</text>
</comment>
<evidence type="ECO:0000259" key="16">
    <source>
        <dbReference type="Pfam" id="PF02728"/>
    </source>
</evidence>
<evidence type="ECO:0000256" key="10">
    <source>
        <dbReference type="ARBA" id="ARBA00023211"/>
    </source>
</evidence>
<evidence type="ECO:0000256" key="2">
    <source>
        <dbReference type="ARBA" id="ARBA00001936"/>
    </source>
</evidence>
<evidence type="ECO:0000256" key="3">
    <source>
        <dbReference type="ARBA" id="ARBA00001947"/>
    </source>
</evidence>
<comment type="similarity">
    <text evidence="4 13">Belongs to the copper/topaquinone oxidase family.</text>
</comment>
<dbReference type="EC" id="1.4.3.-" evidence="13"/>
<dbReference type="Pfam" id="PF01179">
    <property type="entry name" value="Cu_amine_oxid"/>
    <property type="match status" value="1"/>
</dbReference>
<dbReference type="SUPFAM" id="SSF54416">
    <property type="entry name" value="Amine oxidase N-terminal region"/>
    <property type="match status" value="2"/>
</dbReference>
<comment type="caution">
    <text evidence="17">The sequence shown here is derived from an EMBL/GenBank/DDBJ whole genome shotgun (WGS) entry which is preliminary data.</text>
</comment>
<evidence type="ECO:0000313" key="17">
    <source>
        <dbReference type="EMBL" id="KAF5352380.1"/>
    </source>
</evidence>
<evidence type="ECO:0000313" key="18">
    <source>
        <dbReference type="Proteomes" id="UP000559027"/>
    </source>
</evidence>
<accession>A0A8H5D2N3</accession>
<dbReference type="GO" id="GO:0008131">
    <property type="term" value="F:primary methylamine oxidase activity"/>
    <property type="evidence" value="ECO:0007669"/>
    <property type="project" value="InterPro"/>
</dbReference>
<evidence type="ECO:0000256" key="12">
    <source>
        <dbReference type="PIRSR" id="PIRSR600269-51"/>
    </source>
</evidence>
<comment type="cofactor">
    <cofactor evidence="3">
        <name>Zn(2+)</name>
        <dbReference type="ChEBI" id="CHEBI:29105"/>
    </cofactor>
</comment>
<dbReference type="InterPro" id="IPR015798">
    <property type="entry name" value="Cu_amine_oxidase_C"/>
</dbReference>
<dbReference type="PANTHER" id="PTHR10638">
    <property type="entry name" value="COPPER AMINE OXIDASE"/>
    <property type="match status" value="1"/>
</dbReference>
<dbReference type="InterPro" id="IPR015802">
    <property type="entry name" value="Cu_amine_oxidase_N3"/>
</dbReference>
<evidence type="ECO:0000256" key="1">
    <source>
        <dbReference type="ARBA" id="ARBA00001935"/>
    </source>
</evidence>
<proteinExistence type="inferred from homology"/>
<dbReference type="Gene3D" id="2.70.98.20">
    <property type="entry name" value="Copper amine oxidase, catalytic domain"/>
    <property type="match status" value="1"/>
</dbReference>
<dbReference type="Gene3D" id="3.10.450.40">
    <property type="match status" value="2"/>
</dbReference>
<sequence>MATTNNTDSMPSFASKLHSHTKGKILDAPKHPLDPLTPDELTAATYVVRQYVTTKTPIKAMKFILCNLLPSPKRAVLAYLGIPLEPGAKPEDPVPIIRKAEVDLLDPVTGHSYNVIVALRDGQWEVEKLAQLSEEVQPQISVQELIDCEKIVKASKLVQDLAAEVGIKPDQIFCDGWSIGYDARFPKSRRIQQALVFARFSQHDNLYAHPMDFIPVVDANSGEILHIDFPPHYKKTTSGKAELTVATTEPPSLETSFIDGAGRERIPPPRRAFDFLPDLMETTEEGFELRKDLKPLHIVQPEGVSFKMDGNVLEWQNWKMHIAFAHREGVVLSTITYNDHGEIRPLFYQLGLSEMVVPYGAPEHPHPRKFAFDSGEYGIGMMANDLALGCDCPGCFAAHDGSAVVIDNVICIHEEDAGVLWKHTDYRPGGRSRTVRSRRLVISMVCTLANYEYIWNYHFYQDGTIEIDIRLTGVLQVYVGADNEPNPHGTTIAPNINAHYHQHIFCYRIDPMVDGLKNTVIESDVHPLDAPTGSKENFAGNGFYSADTRLATETGRPYNIDKERRWRIVNTQRRHYSTGKEVGYTIGLKGGVAPTLANDDSWIVKRAPFLKNTLWVCRDVEGEKGSERVYPGGRYMPQTRDTPADSIGNWVKGGQSADGEDILVYFNIGTTHIPRPEDWPVMPVDHVIATLKPVSFFKANPSMDVPSTQDHLSTAAQPSQNGGPCH</sequence>
<dbReference type="SUPFAM" id="SSF49998">
    <property type="entry name" value="Amine oxidase catalytic domain"/>
    <property type="match status" value="1"/>
</dbReference>
<dbReference type="GO" id="GO:0005507">
    <property type="term" value="F:copper ion binding"/>
    <property type="evidence" value="ECO:0007669"/>
    <property type="project" value="InterPro"/>
</dbReference>
<evidence type="ECO:0000259" key="15">
    <source>
        <dbReference type="Pfam" id="PF01179"/>
    </source>
</evidence>
<name>A0A8H5D2N3_9AGAR</name>
<dbReference type="PANTHER" id="PTHR10638:SF86">
    <property type="entry name" value="COPPER AMINE OXIDASE 1-RELATED"/>
    <property type="match status" value="1"/>
</dbReference>
<evidence type="ECO:0000256" key="7">
    <source>
        <dbReference type="ARBA" id="ARBA00022772"/>
    </source>
</evidence>
<dbReference type="GO" id="GO:0048038">
    <property type="term" value="F:quinone binding"/>
    <property type="evidence" value="ECO:0007669"/>
    <property type="project" value="InterPro"/>
</dbReference>
<comment type="subunit">
    <text evidence="5">Homodimer.</text>
</comment>
<keyword evidence="18" id="KW-1185">Reference proteome</keyword>
<evidence type="ECO:0000256" key="4">
    <source>
        <dbReference type="ARBA" id="ARBA00007983"/>
    </source>
</evidence>
<feature type="region of interest" description="Disordered" evidence="14">
    <location>
        <begin position="705"/>
        <end position="726"/>
    </location>
</feature>
<evidence type="ECO:0000256" key="13">
    <source>
        <dbReference type="RuleBase" id="RU000672"/>
    </source>
</evidence>
<dbReference type="InterPro" id="IPR016182">
    <property type="entry name" value="Cu_amine_oxidase_N-reg"/>
</dbReference>
<evidence type="ECO:0000256" key="8">
    <source>
        <dbReference type="ARBA" id="ARBA00023002"/>
    </source>
</evidence>
<reference evidence="17 18" key="1">
    <citation type="journal article" date="2020" name="ISME J.">
        <title>Uncovering the hidden diversity of litter-decomposition mechanisms in mushroom-forming fungi.</title>
        <authorList>
            <person name="Floudas D."/>
            <person name="Bentzer J."/>
            <person name="Ahren D."/>
            <person name="Johansson T."/>
            <person name="Persson P."/>
            <person name="Tunlid A."/>
        </authorList>
    </citation>
    <scope>NUCLEOTIDE SEQUENCE [LARGE SCALE GENOMIC DNA]</scope>
    <source>
        <strain evidence="17 18">CBS 146.42</strain>
    </source>
</reference>
<gene>
    <name evidence="17" type="ORF">D9756_006147</name>
</gene>
<feature type="domain" description="Copper amine oxidase N3-terminal" evidence="16">
    <location>
        <begin position="138"/>
        <end position="231"/>
    </location>
</feature>
<protein>
    <recommendedName>
        <fullName evidence="13">Amine oxidase</fullName>
        <ecNumber evidence="13">1.4.3.-</ecNumber>
    </recommendedName>
</protein>
<feature type="active site" description="Schiff-base intermediate with substrate; via topaquinone" evidence="11">
    <location>
        <position position="451"/>
    </location>
</feature>
<dbReference type="InterPro" id="IPR049948">
    <property type="entry name" value="Cu_Am_ox_TPQ-bd"/>
</dbReference>
<evidence type="ECO:0000256" key="14">
    <source>
        <dbReference type="SAM" id="MobiDB-lite"/>
    </source>
</evidence>
<dbReference type="GO" id="GO:0009308">
    <property type="term" value="P:amine metabolic process"/>
    <property type="evidence" value="ECO:0007669"/>
    <property type="project" value="UniProtKB-UniRule"/>
</dbReference>
<keyword evidence="9 13" id="KW-0186">Copper</keyword>
<organism evidence="17 18">
    <name type="scientific">Leucocoprinus leucothites</name>
    <dbReference type="NCBI Taxonomy" id="201217"/>
    <lineage>
        <taxon>Eukaryota</taxon>
        <taxon>Fungi</taxon>
        <taxon>Dikarya</taxon>
        <taxon>Basidiomycota</taxon>
        <taxon>Agaricomycotina</taxon>
        <taxon>Agaricomycetes</taxon>
        <taxon>Agaricomycetidae</taxon>
        <taxon>Agaricales</taxon>
        <taxon>Agaricineae</taxon>
        <taxon>Agaricaceae</taxon>
        <taxon>Leucocoprinus</taxon>
    </lineage>
</organism>
<comment type="PTM">
    <text evidence="12 13">Topaquinone (TPQ) is generated by copper-dependent autoxidation of a specific tyrosyl residue.</text>
</comment>
<evidence type="ECO:0000256" key="6">
    <source>
        <dbReference type="ARBA" id="ARBA00022723"/>
    </source>
</evidence>
<dbReference type="InterPro" id="IPR036460">
    <property type="entry name" value="Cu_amine_oxidase_C_sf"/>
</dbReference>
<dbReference type="OrthoDB" id="5379943at2759"/>
<dbReference type="Proteomes" id="UP000559027">
    <property type="component" value="Unassembled WGS sequence"/>
</dbReference>
<dbReference type="AlphaFoldDB" id="A0A8H5D2N3"/>
<dbReference type="PROSITE" id="PS01164">
    <property type="entry name" value="COPPER_AMINE_OXID_1"/>
    <property type="match status" value="1"/>
</dbReference>
<evidence type="ECO:0000256" key="11">
    <source>
        <dbReference type="PIRSR" id="PIRSR600269-50"/>
    </source>
</evidence>
<dbReference type="InterPro" id="IPR000269">
    <property type="entry name" value="Cu_amine_oxidase"/>
</dbReference>
<keyword evidence="6 13" id="KW-0479">Metal-binding</keyword>
<feature type="modified residue" description="2',4',5'-topaquinone" evidence="12">
    <location>
        <position position="451"/>
    </location>
</feature>
<feature type="domain" description="Copper amine oxidase catalytic" evidence="15">
    <location>
        <begin position="296"/>
        <end position="703"/>
    </location>
</feature>
<evidence type="ECO:0000256" key="5">
    <source>
        <dbReference type="ARBA" id="ARBA00011738"/>
    </source>
</evidence>
<keyword evidence="8 13" id="KW-0560">Oxidoreductase</keyword>
<evidence type="ECO:0000256" key="9">
    <source>
        <dbReference type="ARBA" id="ARBA00023008"/>
    </source>
</evidence>
<comment type="cofactor">
    <cofactor evidence="2">
        <name>Mn(2+)</name>
        <dbReference type="ChEBI" id="CHEBI:29035"/>
    </cofactor>
</comment>
<feature type="active site" description="Proton acceptor" evidence="11">
    <location>
        <position position="373"/>
    </location>
</feature>
<comment type="cofactor">
    <cofactor evidence="1">
        <name>Cu cation</name>
        <dbReference type="ChEBI" id="CHEBI:23378"/>
    </cofactor>
</comment>
<keyword evidence="10" id="KW-0464">Manganese</keyword>
<dbReference type="Pfam" id="PF02728">
    <property type="entry name" value="Cu_amine_oxidN3"/>
    <property type="match status" value="1"/>
</dbReference>
<keyword evidence="7 11" id="KW-0801">TPQ</keyword>
<dbReference type="EMBL" id="JAACJO010000011">
    <property type="protein sequence ID" value="KAF5352380.1"/>
    <property type="molecule type" value="Genomic_DNA"/>
</dbReference>